<dbReference type="SMART" id="SM00861">
    <property type="entry name" value="Transket_pyr"/>
    <property type="match status" value="1"/>
</dbReference>
<dbReference type="Gene3D" id="3.40.50.970">
    <property type="match status" value="2"/>
</dbReference>
<sequence length="705" mass="73615">MSRPPQPASTSGPGFGAEGTETPWTRPDEDQRDRLLRTALLIREVDTRLLELCAEGALSGTIHTSLGQEFCAAAIGTHLAAGDTVLSNHRCHGHYLAATGDVSGLVAEVMGRQAGASGGRGGSQHLCAPGFLSTGVQGGCVPIAAGIALAARTEGRPEIAVCVIGDGSLGEGILYEVLNLASLWRLPVLFILENNGYAQSTPTSTTTAGTIAGRAAAFGVPHAGGDTAAWEHLWWLMGQAFQHVRDGRGPFLLEVRTQRLAAHSRGDDTRPPAEVATLWTNDPLRLLLDSADPAVLAMQAETTAQVAGAFARAAQSAPTRCPPAPPAHRTPAWRPVALPASPAPSPSGAGSRAKHVAAELHDFFDTLLQDGALLLGEDVEAPYGGAFKVTGTLSDHYPGRVLNTPISEATLVGVGIGLALSGVPALVEIMFGDFLTLAADQLVNHAAKLGFLKGDAGPDLVVRTPMGGGRGYGPTHSQTLESMFFGVPGLRVLAINHLVPVRHALSALHRGGFGPTLLVENKALYGTRIGEGTPTGFHVLVSDEDFPTAWLRTDRTPDVTLLGYGGMVPILAQACATLFRDHDVLAQALCPTQIHPLRITDHIDALASADALVIVEEGPRAAGFGAEVLAQLGESGECPRNVRRVSAAPTPIPAARTAEADVLPDVAAIVRAVMEVTGLADRDPHDPAQFQRPDGPRGPVAREER</sequence>
<dbReference type="CDD" id="cd02000">
    <property type="entry name" value="TPP_E1_PDC_ADC_BCADC"/>
    <property type="match status" value="1"/>
</dbReference>
<gene>
    <name evidence="9" type="ORF">SM611_04135</name>
</gene>
<dbReference type="SUPFAM" id="SSF52922">
    <property type="entry name" value="TK C-terminal domain-like"/>
    <property type="match status" value="1"/>
</dbReference>
<dbReference type="InterPro" id="IPR033248">
    <property type="entry name" value="Transketolase_C"/>
</dbReference>
<evidence type="ECO:0000313" key="9">
    <source>
        <dbReference type="EMBL" id="MFA1538109.1"/>
    </source>
</evidence>
<name>A0ABV4Q4M6_9ACTN</name>
<evidence type="ECO:0000256" key="7">
    <source>
        <dbReference type="SAM" id="MobiDB-lite"/>
    </source>
</evidence>
<accession>A0ABV4Q4M6</accession>
<dbReference type="InterPro" id="IPR009014">
    <property type="entry name" value="Transketo_C/PFOR_II"/>
</dbReference>
<evidence type="ECO:0000256" key="5">
    <source>
        <dbReference type="ARBA" id="ARBA00023052"/>
    </source>
</evidence>
<dbReference type="InterPro" id="IPR001017">
    <property type="entry name" value="DH_E1"/>
</dbReference>
<dbReference type="EC" id="2.3.1.61" evidence="2"/>
<evidence type="ECO:0000256" key="4">
    <source>
        <dbReference type="ARBA" id="ARBA00023002"/>
    </source>
</evidence>
<keyword evidence="4" id="KW-0560">Oxidoreductase</keyword>
<dbReference type="EMBL" id="JAXCEI010000002">
    <property type="protein sequence ID" value="MFA1538109.1"/>
    <property type="molecule type" value="Genomic_DNA"/>
</dbReference>
<dbReference type="Proteomes" id="UP001569963">
    <property type="component" value="Unassembled WGS sequence"/>
</dbReference>
<dbReference type="PANTHER" id="PTHR11516">
    <property type="entry name" value="PYRUVATE DEHYDROGENASE E1 COMPONENT, ALPHA SUBUNIT BACTERIAL AND ORGANELLAR"/>
    <property type="match status" value="1"/>
</dbReference>
<reference evidence="9 10" key="1">
    <citation type="submission" date="2023-11" db="EMBL/GenBank/DDBJ databases">
        <title>Actinomadura monticuli sp. nov., isolated from volcanic ash.</title>
        <authorList>
            <person name="Lee S.D."/>
            <person name="Yang H."/>
            <person name="Kim I.S."/>
        </authorList>
    </citation>
    <scope>NUCLEOTIDE SEQUENCE [LARGE SCALE GENOMIC DNA]</scope>
    <source>
        <strain evidence="9 10">DLS-62</strain>
    </source>
</reference>
<dbReference type="InterPro" id="IPR050642">
    <property type="entry name" value="PDH_E1_Alpha_Subunit"/>
</dbReference>
<keyword evidence="10" id="KW-1185">Reference proteome</keyword>
<dbReference type="Gene3D" id="3.40.50.920">
    <property type="match status" value="1"/>
</dbReference>
<comment type="cofactor">
    <cofactor evidence="1">
        <name>thiamine diphosphate</name>
        <dbReference type="ChEBI" id="CHEBI:58937"/>
    </cofactor>
</comment>
<feature type="domain" description="Transketolase-like pyrimidine-binding" evidence="8">
    <location>
        <begin position="354"/>
        <end position="527"/>
    </location>
</feature>
<dbReference type="InterPro" id="IPR029061">
    <property type="entry name" value="THDP-binding"/>
</dbReference>
<evidence type="ECO:0000313" key="10">
    <source>
        <dbReference type="Proteomes" id="UP001569963"/>
    </source>
</evidence>
<evidence type="ECO:0000259" key="8">
    <source>
        <dbReference type="SMART" id="SM00861"/>
    </source>
</evidence>
<dbReference type="Pfam" id="PF02780">
    <property type="entry name" value="Transketolase_C"/>
    <property type="match status" value="1"/>
</dbReference>
<evidence type="ECO:0000256" key="1">
    <source>
        <dbReference type="ARBA" id="ARBA00001964"/>
    </source>
</evidence>
<evidence type="ECO:0000256" key="3">
    <source>
        <dbReference type="ARBA" id="ARBA00022532"/>
    </source>
</evidence>
<keyword evidence="3" id="KW-0816">Tricarboxylic acid cycle</keyword>
<dbReference type="Pfam" id="PF02779">
    <property type="entry name" value="Transket_pyr"/>
    <property type="match status" value="1"/>
</dbReference>
<feature type="region of interest" description="Disordered" evidence="7">
    <location>
        <begin position="1"/>
        <end position="31"/>
    </location>
</feature>
<dbReference type="SUPFAM" id="SSF52518">
    <property type="entry name" value="Thiamin diphosphate-binding fold (THDP-binding)"/>
    <property type="match status" value="2"/>
</dbReference>
<evidence type="ECO:0000256" key="2">
    <source>
        <dbReference type="ARBA" id="ARBA00012945"/>
    </source>
</evidence>
<dbReference type="InterPro" id="IPR005475">
    <property type="entry name" value="Transketolase-like_Pyr-bd"/>
</dbReference>
<keyword evidence="5" id="KW-0786">Thiamine pyrophosphate</keyword>
<evidence type="ECO:0000256" key="6">
    <source>
        <dbReference type="ARBA" id="ARBA00051911"/>
    </source>
</evidence>
<organism evidence="9 10">
    <name type="scientific">Actinomadura monticuli</name>
    <dbReference type="NCBI Taxonomy" id="3097367"/>
    <lineage>
        <taxon>Bacteria</taxon>
        <taxon>Bacillati</taxon>
        <taxon>Actinomycetota</taxon>
        <taxon>Actinomycetes</taxon>
        <taxon>Streptosporangiales</taxon>
        <taxon>Thermomonosporaceae</taxon>
        <taxon>Actinomadura</taxon>
    </lineage>
</organism>
<feature type="region of interest" description="Disordered" evidence="7">
    <location>
        <begin position="680"/>
        <end position="705"/>
    </location>
</feature>
<comment type="caution">
    <text evidence="9">The sequence shown here is derived from an EMBL/GenBank/DDBJ whole genome shotgun (WGS) entry which is preliminary data.</text>
</comment>
<proteinExistence type="predicted"/>
<protein>
    <recommendedName>
        <fullName evidence="2">dihydrolipoyllysine-residue succinyltransferase</fullName>
        <ecNumber evidence="2">2.3.1.61</ecNumber>
    </recommendedName>
</protein>
<dbReference type="RefSeq" id="WP_371947454.1">
    <property type="nucleotide sequence ID" value="NZ_JAXCEI010000002.1"/>
</dbReference>
<comment type="catalytic activity">
    <reaction evidence="6">
        <text>N(6)-[(R)-lipoyl]-L-lysyl-[protein] + 2-oxoglutarate + H(+) = N(6)-[(R)-S(8)-succinyldihydrolipoyl]-L-lysyl-[protein] + CO2</text>
        <dbReference type="Rhea" id="RHEA:12188"/>
        <dbReference type="Rhea" id="RHEA-COMP:10474"/>
        <dbReference type="Rhea" id="RHEA-COMP:20092"/>
        <dbReference type="ChEBI" id="CHEBI:15378"/>
        <dbReference type="ChEBI" id="CHEBI:16526"/>
        <dbReference type="ChEBI" id="CHEBI:16810"/>
        <dbReference type="ChEBI" id="CHEBI:83099"/>
        <dbReference type="ChEBI" id="CHEBI:83120"/>
        <dbReference type="EC" id="1.2.4.2"/>
    </reaction>
</comment>
<dbReference type="PANTHER" id="PTHR11516:SF2">
    <property type="entry name" value="PYRUVATE DEHYDROGENASE ALPHA SUBUNIT"/>
    <property type="match status" value="1"/>
</dbReference>
<dbReference type="Pfam" id="PF00676">
    <property type="entry name" value="E1_dh"/>
    <property type="match status" value="1"/>
</dbReference>